<dbReference type="Pfam" id="PF13424">
    <property type="entry name" value="TPR_12"/>
    <property type="match status" value="2"/>
</dbReference>
<accession>L8GJX7</accession>
<dbReference type="PANTHER" id="PTHR45641:SF19">
    <property type="entry name" value="NEPHROCYSTIN-3"/>
    <property type="match status" value="1"/>
</dbReference>
<organism evidence="5 6">
    <name type="scientific">Acanthamoeba castellanii (strain ATCC 30010 / Neff)</name>
    <dbReference type="NCBI Taxonomy" id="1257118"/>
    <lineage>
        <taxon>Eukaryota</taxon>
        <taxon>Amoebozoa</taxon>
        <taxon>Discosea</taxon>
        <taxon>Longamoebia</taxon>
        <taxon>Centramoebida</taxon>
        <taxon>Acanthamoebidae</taxon>
        <taxon>Acanthamoeba</taxon>
    </lineage>
</organism>
<evidence type="ECO:0000256" key="3">
    <source>
        <dbReference type="SAM" id="Coils"/>
    </source>
</evidence>
<keyword evidence="1" id="KW-0677">Repeat</keyword>
<evidence type="ECO:0000313" key="5">
    <source>
        <dbReference type="EMBL" id="ELR12491.1"/>
    </source>
</evidence>
<dbReference type="VEuPathDB" id="AmoebaDB:ACA1_346500"/>
<evidence type="ECO:0000256" key="4">
    <source>
        <dbReference type="SAM" id="MobiDB-lite"/>
    </source>
</evidence>
<reference evidence="5 6" key="1">
    <citation type="journal article" date="2013" name="Genome Biol.">
        <title>Genome of Acanthamoeba castellanii highlights extensive lateral gene transfer and early evolution of tyrosine kinase signaling.</title>
        <authorList>
            <person name="Clarke M."/>
            <person name="Lohan A.J."/>
            <person name="Liu B."/>
            <person name="Lagkouvardos I."/>
            <person name="Roy S."/>
            <person name="Zafar N."/>
            <person name="Bertelli C."/>
            <person name="Schilde C."/>
            <person name="Kianianmomeni A."/>
            <person name="Burglin T.R."/>
            <person name="Frech C."/>
            <person name="Turcotte B."/>
            <person name="Kopec K.O."/>
            <person name="Synnott J.M."/>
            <person name="Choo C."/>
            <person name="Paponov I."/>
            <person name="Finkler A."/>
            <person name="Soon Heng Tan C."/>
            <person name="Hutchins A.P."/>
            <person name="Weinmeier T."/>
            <person name="Rattei T."/>
            <person name="Chu J.S."/>
            <person name="Gimenez G."/>
            <person name="Irimia M."/>
            <person name="Rigden D.J."/>
            <person name="Fitzpatrick D.A."/>
            <person name="Lorenzo-Morales J."/>
            <person name="Bateman A."/>
            <person name="Chiu C.H."/>
            <person name="Tang P."/>
            <person name="Hegemann P."/>
            <person name="Fromm H."/>
            <person name="Raoult D."/>
            <person name="Greub G."/>
            <person name="Miranda-Saavedra D."/>
            <person name="Chen N."/>
            <person name="Nash P."/>
            <person name="Ginger M.L."/>
            <person name="Horn M."/>
            <person name="Schaap P."/>
            <person name="Caler L."/>
            <person name="Loftus B."/>
        </authorList>
    </citation>
    <scope>NUCLEOTIDE SEQUENCE [LARGE SCALE GENOMIC DNA]</scope>
    <source>
        <strain evidence="5 6">Neff</strain>
    </source>
</reference>
<dbReference type="OrthoDB" id="626167at2759"/>
<dbReference type="InterPro" id="IPR011990">
    <property type="entry name" value="TPR-like_helical_dom_sf"/>
</dbReference>
<feature type="region of interest" description="Disordered" evidence="4">
    <location>
        <begin position="464"/>
        <end position="491"/>
    </location>
</feature>
<dbReference type="AlphaFoldDB" id="L8GJX7"/>
<feature type="region of interest" description="Disordered" evidence="4">
    <location>
        <begin position="218"/>
        <end position="237"/>
    </location>
</feature>
<name>L8GJX7_ACACF</name>
<feature type="coiled-coil region" evidence="3">
    <location>
        <begin position="238"/>
        <end position="265"/>
    </location>
</feature>
<sequence length="511" mass="58229">MRRAVTMRERVYGADHPDLCNHLAPYATLQRMRGDLALARTLTERVVRICEKYAGEESFLTALALHDLGNVTEDLGKSDDAERLYRRSIELMVRSVLPLPEEEEKRKEIKERNENTEAKTMEVKCDLAVLLEHMGKHVEAMPLHEELFQKAWDVERWDHPFFHSHLHASKHWRVKHFVEARRLAREDREKEARRQETEGMGEKEGSFIRLQTPAVHNDDEWTPEVNPSRTADSGAKGEHEVQALKKEVQEAMNALNREYVKKTQDLTNELAYRKVIDKLSATLGVEHPALCRHLYYMAHVYMGTYLVSDSFNTLKNELYPEAESMIKRVLSIQKRERGPYSVPTATAWGVLADLCLRQKNLEDAARLMAQALERKREVLGNGHITVGMLEYEMSGVAQEMAKFNTAISCLKRVRSIFALVPAAKTGDEHAEHPWVGVVRNRTEELKVIKDAAIRQFIKREQGQDASSFLQSPERGGLLGTSHSEDSGVPQAQEQDVMAAIAGYTTSGRVNL</sequence>
<evidence type="ECO:0000256" key="1">
    <source>
        <dbReference type="ARBA" id="ARBA00022737"/>
    </source>
</evidence>
<dbReference type="GeneID" id="14912996"/>
<evidence type="ECO:0000256" key="2">
    <source>
        <dbReference type="ARBA" id="ARBA00022803"/>
    </source>
</evidence>
<dbReference type="Proteomes" id="UP000011083">
    <property type="component" value="Unassembled WGS sequence"/>
</dbReference>
<keyword evidence="6" id="KW-1185">Reference proteome</keyword>
<dbReference type="InterPro" id="IPR019734">
    <property type="entry name" value="TPR_rpt"/>
</dbReference>
<keyword evidence="3" id="KW-0175">Coiled coil</keyword>
<dbReference type="EMBL" id="KB008113">
    <property type="protein sequence ID" value="ELR12491.1"/>
    <property type="molecule type" value="Genomic_DNA"/>
</dbReference>
<dbReference type="Gene3D" id="1.25.40.10">
    <property type="entry name" value="Tetratricopeptide repeat domain"/>
    <property type="match status" value="2"/>
</dbReference>
<protein>
    <submittedName>
        <fullName evidence="5">Tetratricopeptide repeat domain containing protein</fullName>
    </submittedName>
</protein>
<dbReference type="SMART" id="SM00028">
    <property type="entry name" value="TPR"/>
    <property type="match status" value="2"/>
</dbReference>
<gene>
    <name evidence="5" type="ORF">ACA1_346500</name>
</gene>
<dbReference type="KEGG" id="acan:ACA1_346500"/>
<evidence type="ECO:0000313" key="6">
    <source>
        <dbReference type="Proteomes" id="UP000011083"/>
    </source>
</evidence>
<proteinExistence type="predicted"/>
<dbReference type="SUPFAM" id="SSF48452">
    <property type="entry name" value="TPR-like"/>
    <property type="match status" value="2"/>
</dbReference>
<keyword evidence="2" id="KW-0802">TPR repeat</keyword>
<dbReference type="PANTHER" id="PTHR45641">
    <property type="entry name" value="TETRATRICOPEPTIDE REPEAT PROTEIN (AFU_ORTHOLOGUE AFUA_6G03870)"/>
    <property type="match status" value="1"/>
</dbReference>
<dbReference type="Pfam" id="PF13374">
    <property type="entry name" value="TPR_10"/>
    <property type="match status" value="1"/>
</dbReference>
<dbReference type="RefSeq" id="XP_004334504.1">
    <property type="nucleotide sequence ID" value="XM_004334456.1"/>
</dbReference>
<dbReference type="STRING" id="1257118.L8GJX7"/>